<evidence type="ECO:0000256" key="3">
    <source>
        <dbReference type="ARBA" id="ARBA00022475"/>
    </source>
</evidence>
<comment type="subcellular location">
    <subcellularLocation>
        <location evidence="1">Cell membrane</location>
        <topology evidence="1">Multi-pass membrane protein</topology>
    </subcellularLocation>
</comment>
<feature type="transmembrane region" description="Helical" evidence="7">
    <location>
        <begin position="372"/>
        <end position="393"/>
    </location>
</feature>
<dbReference type="InterPro" id="IPR005829">
    <property type="entry name" value="Sugar_transporter_CS"/>
</dbReference>
<dbReference type="InterPro" id="IPR020846">
    <property type="entry name" value="MFS_dom"/>
</dbReference>
<feature type="transmembrane region" description="Helical" evidence="7">
    <location>
        <begin position="346"/>
        <end position="366"/>
    </location>
</feature>
<evidence type="ECO:0000256" key="7">
    <source>
        <dbReference type="SAM" id="Phobius"/>
    </source>
</evidence>
<dbReference type="InterPro" id="IPR011701">
    <property type="entry name" value="MFS"/>
</dbReference>
<dbReference type="STRING" id="1123010.SAMN02745724_03010"/>
<evidence type="ECO:0000256" key="6">
    <source>
        <dbReference type="ARBA" id="ARBA00023136"/>
    </source>
</evidence>
<feature type="transmembrane region" description="Helical" evidence="7">
    <location>
        <begin position="220"/>
        <end position="237"/>
    </location>
</feature>
<dbReference type="InterPro" id="IPR036259">
    <property type="entry name" value="MFS_trans_sf"/>
</dbReference>
<dbReference type="PANTHER" id="PTHR23517:SF2">
    <property type="entry name" value="MULTIDRUG RESISTANCE PROTEIN MDTH"/>
    <property type="match status" value="1"/>
</dbReference>
<feature type="transmembrane region" description="Helical" evidence="7">
    <location>
        <begin position="82"/>
        <end position="98"/>
    </location>
</feature>
<dbReference type="Gene3D" id="1.20.1250.20">
    <property type="entry name" value="MFS general substrate transporter like domains"/>
    <property type="match status" value="1"/>
</dbReference>
<feature type="transmembrane region" description="Helical" evidence="7">
    <location>
        <begin position="172"/>
        <end position="191"/>
    </location>
</feature>
<organism evidence="9 10">
    <name type="scientific">Pseudoalteromonas denitrificans DSM 6059</name>
    <dbReference type="NCBI Taxonomy" id="1123010"/>
    <lineage>
        <taxon>Bacteria</taxon>
        <taxon>Pseudomonadati</taxon>
        <taxon>Pseudomonadota</taxon>
        <taxon>Gammaproteobacteria</taxon>
        <taxon>Alteromonadales</taxon>
        <taxon>Pseudoalteromonadaceae</taxon>
        <taxon>Pseudoalteromonas</taxon>
    </lineage>
</organism>
<keyword evidence="6 7" id="KW-0472">Membrane</keyword>
<evidence type="ECO:0000313" key="9">
    <source>
        <dbReference type="EMBL" id="SFC94706.1"/>
    </source>
</evidence>
<protein>
    <submittedName>
        <fullName evidence="9">Na+/melibiose symporter</fullName>
    </submittedName>
</protein>
<evidence type="ECO:0000259" key="8">
    <source>
        <dbReference type="PROSITE" id="PS50850"/>
    </source>
</evidence>
<dbReference type="RefSeq" id="WP_091985765.1">
    <property type="nucleotide sequence ID" value="NZ_FOLO01000024.1"/>
</dbReference>
<proteinExistence type="predicted"/>
<dbReference type="GO" id="GO:0022857">
    <property type="term" value="F:transmembrane transporter activity"/>
    <property type="evidence" value="ECO:0007669"/>
    <property type="project" value="InterPro"/>
</dbReference>
<reference evidence="9 10" key="1">
    <citation type="submission" date="2016-10" db="EMBL/GenBank/DDBJ databases">
        <authorList>
            <person name="de Groot N.N."/>
        </authorList>
    </citation>
    <scope>NUCLEOTIDE SEQUENCE [LARGE SCALE GENOMIC DNA]</scope>
    <source>
        <strain evidence="9 10">DSM 6059</strain>
    </source>
</reference>
<dbReference type="Pfam" id="PF07690">
    <property type="entry name" value="MFS_1"/>
    <property type="match status" value="1"/>
</dbReference>
<keyword evidence="3" id="KW-1003">Cell membrane</keyword>
<feature type="transmembrane region" description="Helical" evidence="7">
    <location>
        <begin position="311"/>
        <end position="334"/>
    </location>
</feature>
<dbReference type="PROSITE" id="PS50850">
    <property type="entry name" value="MFS"/>
    <property type="match status" value="1"/>
</dbReference>
<dbReference type="PANTHER" id="PTHR23517">
    <property type="entry name" value="RESISTANCE PROTEIN MDTM, PUTATIVE-RELATED-RELATED"/>
    <property type="match status" value="1"/>
</dbReference>
<evidence type="ECO:0000256" key="5">
    <source>
        <dbReference type="ARBA" id="ARBA00022989"/>
    </source>
</evidence>
<evidence type="ECO:0000256" key="1">
    <source>
        <dbReference type="ARBA" id="ARBA00004651"/>
    </source>
</evidence>
<dbReference type="AlphaFoldDB" id="A0A1I1NBG2"/>
<gene>
    <name evidence="9" type="ORF">SAMN02745724_03010</name>
</gene>
<feature type="transmembrane region" description="Helical" evidence="7">
    <location>
        <begin position="53"/>
        <end position="70"/>
    </location>
</feature>
<dbReference type="SUPFAM" id="SSF103473">
    <property type="entry name" value="MFS general substrate transporter"/>
    <property type="match status" value="1"/>
</dbReference>
<evidence type="ECO:0000313" key="10">
    <source>
        <dbReference type="Proteomes" id="UP000198862"/>
    </source>
</evidence>
<keyword evidence="4 7" id="KW-0812">Transmembrane</keyword>
<dbReference type="CDD" id="cd17329">
    <property type="entry name" value="MFS_MdtH_MDR_like"/>
    <property type="match status" value="1"/>
</dbReference>
<dbReference type="PROSITE" id="PS00216">
    <property type="entry name" value="SUGAR_TRANSPORT_1"/>
    <property type="match status" value="1"/>
</dbReference>
<name>A0A1I1NBG2_9GAMM</name>
<keyword evidence="5 7" id="KW-1133">Transmembrane helix</keyword>
<sequence>MATVISIDRLKRFTNLIWVLQLGNFFIRGTYYMVWPFLAVILYQKFNLSATEVGMLLTGSSVFSVILGFYTGNLSDRFGRKPIMVAAAVIGIIAFSWLAYADSLLSFCSAIFLATLPRSLWDAPSKAVLGDELKDPKDRELALQLLYFLVNAGAAIGPLIGIWAGLTGEQSSFLLTAIAYVGLLGALLYTFKNTHNTNQKKLASSHDFTKIIKLLKNDHVFLLVLLANMLILLIYAQGDSSLIQYLTRAEVPELVTLISSILIMNSCVIVVFQFPLLKLMENIEIKQRIYIGIVFLAISQLVFAFNSVDYYWGWLIGTFILSIGEAILFSNMNVHLDRLAPAKLKGSYFGAAGLCSLGFAIAPLLGGIVLDIWGGPILFVIASGLSIVTIILYQLSDELKRPDFESLQLN</sequence>
<evidence type="ECO:0000256" key="2">
    <source>
        <dbReference type="ARBA" id="ARBA00022448"/>
    </source>
</evidence>
<keyword evidence="2" id="KW-0813">Transport</keyword>
<evidence type="ECO:0000256" key="4">
    <source>
        <dbReference type="ARBA" id="ARBA00022692"/>
    </source>
</evidence>
<feature type="transmembrane region" description="Helical" evidence="7">
    <location>
        <begin position="16"/>
        <end position="41"/>
    </location>
</feature>
<dbReference type="GO" id="GO:0005886">
    <property type="term" value="C:plasma membrane"/>
    <property type="evidence" value="ECO:0007669"/>
    <property type="project" value="UniProtKB-SubCell"/>
</dbReference>
<feature type="transmembrane region" description="Helical" evidence="7">
    <location>
        <begin position="289"/>
        <end position="305"/>
    </location>
</feature>
<feature type="transmembrane region" description="Helical" evidence="7">
    <location>
        <begin position="104"/>
        <end position="121"/>
    </location>
</feature>
<dbReference type="OrthoDB" id="3237211at2"/>
<dbReference type="EMBL" id="FOLO01000024">
    <property type="protein sequence ID" value="SFC94706.1"/>
    <property type="molecule type" value="Genomic_DNA"/>
</dbReference>
<dbReference type="InterPro" id="IPR050171">
    <property type="entry name" value="MFS_Transporters"/>
</dbReference>
<keyword evidence="10" id="KW-1185">Reference proteome</keyword>
<feature type="transmembrane region" description="Helical" evidence="7">
    <location>
        <begin position="257"/>
        <end position="277"/>
    </location>
</feature>
<feature type="domain" description="Major facilitator superfamily (MFS) profile" evidence="8">
    <location>
        <begin position="16"/>
        <end position="401"/>
    </location>
</feature>
<feature type="transmembrane region" description="Helical" evidence="7">
    <location>
        <begin position="141"/>
        <end position="166"/>
    </location>
</feature>
<accession>A0A1I1NBG2</accession>
<dbReference type="Proteomes" id="UP000198862">
    <property type="component" value="Unassembled WGS sequence"/>
</dbReference>